<keyword evidence="2" id="KW-0813">Transport</keyword>
<evidence type="ECO:0000256" key="5">
    <source>
        <dbReference type="ARBA" id="ARBA00022692"/>
    </source>
</evidence>
<keyword evidence="7 8" id="KW-0472">Membrane</keyword>
<proteinExistence type="predicted"/>
<feature type="transmembrane region" description="Helical" evidence="8">
    <location>
        <begin position="118"/>
        <end position="139"/>
    </location>
</feature>
<dbReference type="EMBL" id="UINC01016399">
    <property type="protein sequence ID" value="SVA68304.1"/>
    <property type="molecule type" value="Genomic_DNA"/>
</dbReference>
<dbReference type="InterPro" id="IPR007272">
    <property type="entry name" value="Sulf_transp_TsuA/YedE"/>
</dbReference>
<evidence type="ECO:0000313" key="9">
    <source>
        <dbReference type="EMBL" id="SVA68304.1"/>
    </source>
</evidence>
<feature type="transmembrane region" description="Helical" evidence="8">
    <location>
        <begin position="49"/>
        <end position="68"/>
    </location>
</feature>
<keyword evidence="5 8" id="KW-0812">Transmembrane</keyword>
<dbReference type="AlphaFoldDB" id="A0A381XU58"/>
<keyword evidence="6 8" id="KW-1133">Transmembrane helix</keyword>
<comment type="subcellular location">
    <subcellularLocation>
        <location evidence="1">Cell inner membrane</location>
        <topology evidence="1">Multi-pass membrane protein</topology>
    </subcellularLocation>
</comment>
<evidence type="ECO:0000256" key="6">
    <source>
        <dbReference type="ARBA" id="ARBA00022989"/>
    </source>
</evidence>
<reference evidence="9" key="1">
    <citation type="submission" date="2018-05" db="EMBL/GenBank/DDBJ databases">
        <authorList>
            <person name="Lanie J.A."/>
            <person name="Ng W.-L."/>
            <person name="Kazmierczak K.M."/>
            <person name="Andrzejewski T.M."/>
            <person name="Davidsen T.M."/>
            <person name="Wayne K.J."/>
            <person name="Tettelin H."/>
            <person name="Glass J.I."/>
            <person name="Rusch D."/>
            <person name="Podicherti R."/>
            <person name="Tsui H.-C.T."/>
            <person name="Winkler M.E."/>
        </authorList>
    </citation>
    <scope>NUCLEOTIDE SEQUENCE</scope>
</reference>
<evidence type="ECO:0000256" key="4">
    <source>
        <dbReference type="ARBA" id="ARBA00022519"/>
    </source>
</evidence>
<feature type="transmembrane region" description="Helical" evidence="8">
    <location>
        <begin position="80"/>
        <end position="97"/>
    </location>
</feature>
<organism evidence="9">
    <name type="scientific">marine metagenome</name>
    <dbReference type="NCBI Taxonomy" id="408172"/>
    <lineage>
        <taxon>unclassified sequences</taxon>
        <taxon>metagenomes</taxon>
        <taxon>ecological metagenomes</taxon>
    </lineage>
</organism>
<keyword evidence="3" id="KW-1003">Cell membrane</keyword>
<evidence type="ECO:0000256" key="3">
    <source>
        <dbReference type="ARBA" id="ARBA00022475"/>
    </source>
</evidence>
<dbReference type="PANTHER" id="PTHR30574:SF1">
    <property type="entry name" value="SULPHUR TRANSPORT DOMAIN-CONTAINING PROTEIN"/>
    <property type="match status" value="1"/>
</dbReference>
<keyword evidence="4" id="KW-0997">Cell inner membrane</keyword>
<evidence type="ECO:0000256" key="2">
    <source>
        <dbReference type="ARBA" id="ARBA00022448"/>
    </source>
</evidence>
<protein>
    <submittedName>
        <fullName evidence="9">Uncharacterized protein</fullName>
    </submittedName>
</protein>
<dbReference type="PANTHER" id="PTHR30574">
    <property type="entry name" value="INNER MEMBRANE PROTEIN YEDE"/>
    <property type="match status" value="1"/>
</dbReference>
<name>A0A381XU58_9ZZZZ</name>
<gene>
    <name evidence="9" type="ORF">METZ01_LOCUS121158</name>
</gene>
<evidence type="ECO:0000256" key="7">
    <source>
        <dbReference type="ARBA" id="ARBA00023136"/>
    </source>
</evidence>
<dbReference type="Pfam" id="PF04143">
    <property type="entry name" value="Sulf_transp"/>
    <property type="match status" value="1"/>
</dbReference>
<sequence length="140" mass="14260">MTEFEVAMPLAGGILIGIAAAMMLLFSGKIAGISGIFGGMLFQQGEERTWRSAFVAGLIAGGVLLYSINTEYFENSSGRGLVAVTIAGLLVGIGTRVGGGCTSGHGVCGIGRLSARSLAATVTFMVAGMAMVALVQPLYH</sequence>
<dbReference type="GO" id="GO:0005886">
    <property type="term" value="C:plasma membrane"/>
    <property type="evidence" value="ECO:0007669"/>
    <property type="project" value="UniProtKB-SubCell"/>
</dbReference>
<feature type="transmembrane region" description="Helical" evidence="8">
    <location>
        <begin position="6"/>
        <end position="28"/>
    </location>
</feature>
<evidence type="ECO:0000256" key="8">
    <source>
        <dbReference type="SAM" id="Phobius"/>
    </source>
</evidence>
<evidence type="ECO:0000256" key="1">
    <source>
        <dbReference type="ARBA" id="ARBA00004429"/>
    </source>
</evidence>
<accession>A0A381XU58</accession>